<evidence type="ECO:0000313" key="3">
    <source>
        <dbReference type="Proteomes" id="UP001152484"/>
    </source>
</evidence>
<protein>
    <submittedName>
        <fullName evidence="2">Uncharacterized protein</fullName>
    </submittedName>
</protein>
<dbReference type="Proteomes" id="UP001152484">
    <property type="component" value="Unassembled WGS sequence"/>
</dbReference>
<accession>A0A9P1EEP4</accession>
<evidence type="ECO:0000256" key="1">
    <source>
        <dbReference type="SAM" id="Phobius"/>
    </source>
</evidence>
<keyword evidence="1" id="KW-0472">Membrane</keyword>
<feature type="transmembrane region" description="Helical" evidence="1">
    <location>
        <begin position="52"/>
        <end position="71"/>
    </location>
</feature>
<keyword evidence="1" id="KW-1133">Transmembrane helix</keyword>
<reference evidence="2" key="1">
    <citation type="submission" date="2022-07" db="EMBL/GenBank/DDBJ databases">
        <authorList>
            <person name="Macas J."/>
            <person name="Novak P."/>
            <person name="Neumann P."/>
        </authorList>
    </citation>
    <scope>NUCLEOTIDE SEQUENCE</scope>
</reference>
<sequence>MIRPGQKRDKFDEVKTMVEGAVQRLSYVQADVNTIKTVLENEVKARKRCRKLVVIGLAVFLCFATNMYSSYHS</sequence>
<dbReference type="AlphaFoldDB" id="A0A9P1EEP4"/>
<keyword evidence="1" id="KW-0812">Transmembrane</keyword>
<gene>
    <name evidence="2" type="ORF">CEURO_LOCUS15192</name>
</gene>
<name>A0A9P1EEP4_CUSEU</name>
<proteinExistence type="predicted"/>
<keyword evidence="3" id="KW-1185">Reference proteome</keyword>
<comment type="caution">
    <text evidence="2">The sequence shown here is derived from an EMBL/GenBank/DDBJ whole genome shotgun (WGS) entry which is preliminary data.</text>
</comment>
<evidence type="ECO:0000313" key="2">
    <source>
        <dbReference type="EMBL" id="CAH9100990.1"/>
    </source>
</evidence>
<dbReference type="OrthoDB" id="1327968at2759"/>
<organism evidence="2 3">
    <name type="scientific">Cuscuta europaea</name>
    <name type="common">European dodder</name>
    <dbReference type="NCBI Taxonomy" id="41803"/>
    <lineage>
        <taxon>Eukaryota</taxon>
        <taxon>Viridiplantae</taxon>
        <taxon>Streptophyta</taxon>
        <taxon>Embryophyta</taxon>
        <taxon>Tracheophyta</taxon>
        <taxon>Spermatophyta</taxon>
        <taxon>Magnoliopsida</taxon>
        <taxon>eudicotyledons</taxon>
        <taxon>Gunneridae</taxon>
        <taxon>Pentapetalae</taxon>
        <taxon>asterids</taxon>
        <taxon>lamiids</taxon>
        <taxon>Solanales</taxon>
        <taxon>Convolvulaceae</taxon>
        <taxon>Cuscuteae</taxon>
        <taxon>Cuscuta</taxon>
        <taxon>Cuscuta subgen. Cuscuta</taxon>
    </lineage>
</organism>
<dbReference type="EMBL" id="CAMAPE010000038">
    <property type="protein sequence ID" value="CAH9100990.1"/>
    <property type="molecule type" value="Genomic_DNA"/>
</dbReference>